<evidence type="ECO:0000256" key="8">
    <source>
        <dbReference type="ARBA" id="ARBA00023004"/>
    </source>
</evidence>
<dbReference type="GO" id="GO:0016020">
    <property type="term" value="C:membrane"/>
    <property type="evidence" value="ECO:0007669"/>
    <property type="project" value="TreeGrafter"/>
</dbReference>
<dbReference type="GO" id="GO:0045333">
    <property type="term" value="P:cellular respiration"/>
    <property type="evidence" value="ECO:0007669"/>
    <property type="project" value="UniProtKB-ARBA"/>
</dbReference>
<dbReference type="Gene3D" id="3.40.50.740">
    <property type="match status" value="1"/>
</dbReference>
<dbReference type="GO" id="GO:0046872">
    <property type="term" value="F:metal ion binding"/>
    <property type="evidence" value="ECO:0007669"/>
    <property type="project" value="UniProtKB-KW"/>
</dbReference>
<dbReference type="InterPro" id="IPR050123">
    <property type="entry name" value="Prok_molybdopt-oxidoreductase"/>
</dbReference>
<evidence type="ECO:0000256" key="10">
    <source>
        <dbReference type="ARBA" id="ARBA00023063"/>
    </source>
</evidence>
<dbReference type="InterPro" id="IPR007419">
    <property type="entry name" value="BFD-like_2Fe2S-bd_dom"/>
</dbReference>
<comment type="cofactor">
    <cofactor evidence="1">
        <name>Mo-bis(molybdopterin guanine dinucleotide)</name>
        <dbReference type="ChEBI" id="CHEBI:60539"/>
    </cofactor>
</comment>
<sequence length="887" mass="97709">MNNQSSWVKSTCAYCGVGCGIKSRINNQGQLDIKGDEQHPANKGKLCAKALTLTETLTNDNRMLMPQILNKPVSWNEALDETVTQLQSIINRYGPSAVAFYVSGQLLTEDYYVVNKLAKGFIGTANIDTNSRLCMSSAVAGHQRAFGEDCVAGCYDDLEAADVVILTGSNLAWCHPILFQRLKLAQQQHNTKIVVIDPRHTASCDIADLHLAITPGSDIALFNGLLNYLNNNNYIDQEYINAHTNNIEAALTTAATLSNDENVSQLTGISAEKLRTFYQLFANHPRTVTVYSQGVNQSISGTDKVNAIINCHLATGRIGKLGATPFSITGQPNAMGGREVGGLATTLAAHLSFDRQDHWQLLSDFWQTNNLATKPGLKAVDMFDAIANGTIKAVWIIATNPAASLPNSNKINRALTQCPCVIISDCVNNNDTLRHATIKLPAQGWSEKSGTVTNSERYISRQRRLLPTQGEAKPDWWIITQVAQRMGFGDSFNYTNEAQIFAEHVALTATNNHPHQTPRLLNLSGLSHLTAHDYDNLLPQQWPINDDGINQQRLFSDGIFPTQDGKACFIATPYRPPITHHSTAYPLLLNTGRIRDQWHTMTRTGLSASLAGHIQEPLISVHPTDADHYKLNNNQLVTVTSQYSKAIFRVRISTDVKPRQVFIAIHWTQQTSSSGSVCALIDEQCDPISGQPQFKATAVQLTPLTYTTDAILTTTEAVTLADLPSPTALYWVCKKVKAGYQYCLSSNLTPSALEQILMTYFMHPAQHHLRAITHNSRRAIVIENNRCISSLLIRPYSNSHYLTSSSNIIGYECNELKLHQFLNGEDNLTDTDIVCACKQITKQQLIDTITNKKVQDVSTLSRITTAGTGCGGCWCELESLLNLTDAN</sequence>
<evidence type="ECO:0000256" key="2">
    <source>
        <dbReference type="ARBA" id="ARBA00001966"/>
    </source>
</evidence>
<name>A0A2T3KNE9_9GAMM</name>
<feature type="domain" description="4Fe-4S Mo/W bis-MGD-type" evidence="11">
    <location>
        <begin position="5"/>
        <end position="61"/>
    </location>
</feature>
<keyword evidence="5" id="KW-0500">Molybdenum</keyword>
<evidence type="ECO:0000313" key="13">
    <source>
        <dbReference type="Proteomes" id="UP000241426"/>
    </source>
</evidence>
<dbReference type="Pfam" id="PF04324">
    <property type="entry name" value="Fer2_BFD"/>
    <property type="match status" value="1"/>
</dbReference>
<dbReference type="Gene3D" id="2.20.25.90">
    <property type="entry name" value="ADC-like domains"/>
    <property type="match status" value="1"/>
</dbReference>
<keyword evidence="8" id="KW-0408">Iron</keyword>
<keyword evidence="6" id="KW-0479">Metal-binding</keyword>
<dbReference type="Pfam" id="PF00384">
    <property type="entry name" value="Molybdopterin"/>
    <property type="match status" value="1"/>
</dbReference>
<keyword evidence="4" id="KW-0004">4Fe-4S</keyword>
<comment type="cofactor">
    <cofactor evidence="2">
        <name>[4Fe-4S] cluster</name>
        <dbReference type="ChEBI" id="CHEBI:49883"/>
    </cofactor>
</comment>
<dbReference type="PANTHER" id="PTHR43105">
    <property type="entry name" value="RESPIRATORY NITRATE REDUCTASE"/>
    <property type="match status" value="1"/>
</dbReference>
<evidence type="ECO:0000256" key="7">
    <source>
        <dbReference type="ARBA" id="ARBA00023002"/>
    </source>
</evidence>
<dbReference type="InterPro" id="IPR041854">
    <property type="entry name" value="BFD-like_2Fe2S-bd_dom_sf"/>
</dbReference>
<dbReference type="SUPFAM" id="SSF50692">
    <property type="entry name" value="ADC-like"/>
    <property type="match status" value="1"/>
</dbReference>
<dbReference type="InterPro" id="IPR006656">
    <property type="entry name" value="Mopterin_OxRdtase"/>
</dbReference>
<comment type="caution">
    <text evidence="12">The sequence shown here is derived from an EMBL/GenBank/DDBJ whole genome shotgun (WGS) entry which is preliminary data.</text>
</comment>
<dbReference type="GO" id="GO:0043546">
    <property type="term" value="F:molybdopterin cofactor binding"/>
    <property type="evidence" value="ECO:0007669"/>
    <property type="project" value="InterPro"/>
</dbReference>
<dbReference type="SUPFAM" id="SSF53706">
    <property type="entry name" value="Formate dehydrogenase/DMSO reductase, domains 1-3"/>
    <property type="match status" value="1"/>
</dbReference>
<dbReference type="GO" id="GO:1990204">
    <property type="term" value="C:oxidoreductase complex"/>
    <property type="evidence" value="ECO:0007669"/>
    <property type="project" value="UniProtKB-ARBA"/>
</dbReference>
<protein>
    <submittedName>
        <fullName evidence="12">Nitrate reductase</fullName>
    </submittedName>
</protein>
<organism evidence="12 13">
    <name type="scientific">Photobacterium kishitanii</name>
    <dbReference type="NCBI Taxonomy" id="318456"/>
    <lineage>
        <taxon>Bacteria</taxon>
        <taxon>Pseudomonadati</taxon>
        <taxon>Pseudomonadota</taxon>
        <taxon>Gammaproteobacteria</taxon>
        <taxon>Vibrionales</taxon>
        <taxon>Vibrionaceae</taxon>
        <taxon>Photobacterium</taxon>
    </lineage>
</organism>
<dbReference type="GO" id="GO:0051539">
    <property type="term" value="F:4 iron, 4 sulfur cluster binding"/>
    <property type="evidence" value="ECO:0007669"/>
    <property type="project" value="UniProtKB-KW"/>
</dbReference>
<evidence type="ECO:0000256" key="9">
    <source>
        <dbReference type="ARBA" id="ARBA00023014"/>
    </source>
</evidence>
<evidence type="ECO:0000256" key="6">
    <source>
        <dbReference type="ARBA" id="ARBA00022723"/>
    </source>
</evidence>
<dbReference type="Proteomes" id="UP000241426">
    <property type="component" value="Unassembled WGS sequence"/>
</dbReference>
<evidence type="ECO:0000256" key="4">
    <source>
        <dbReference type="ARBA" id="ARBA00022485"/>
    </source>
</evidence>
<dbReference type="CDD" id="cd02754">
    <property type="entry name" value="MopB_Nitrate-R-NapA-like"/>
    <property type="match status" value="1"/>
</dbReference>
<dbReference type="SMART" id="SM00926">
    <property type="entry name" value="Molybdop_Fe4S4"/>
    <property type="match status" value="1"/>
</dbReference>
<accession>A0A2T3KNE9</accession>
<dbReference type="CDD" id="cd02791">
    <property type="entry name" value="MopB_CT_Nitrate-R-NapA-like"/>
    <property type="match status" value="1"/>
</dbReference>
<dbReference type="Gene3D" id="2.40.40.20">
    <property type="match status" value="1"/>
</dbReference>
<keyword evidence="10" id="KW-0534">Nitrate assimilation</keyword>
<evidence type="ECO:0000256" key="3">
    <source>
        <dbReference type="ARBA" id="ARBA00008747"/>
    </source>
</evidence>
<dbReference type="PANTHER" id="PTHR43105:SF9">
    <property type="entry name" value="NADPH-FE(3+) OXIDOREDUCTASE SUBUNIT ALPHA"/>
    <property type="match status" value="1"/>
</dbReference>
<keyword evidence="9" id="KW-0411">Iron-sulfur</keyword>
<gene>
    <name evidence="12" type="ORF">C9J27_00605</name>
</gene>
<evidence type="ECO:0000256" key="5">
    <source>
        <dbReference type="ARBA" id="ARBA00022505"/>
    </source>
</evidence>
<dbReference type="PROSITE" id="PS51669">
    <property type="entry name" value="4FE4S_MOW_BIS_MGD"/>
    <property type="match status" value="1"/>
</dbReference>
<dbReference type="AlphaFoldDB" id="A0A2T3KNE9"/>
<evidence type="ECO:0000259" key="11">
    <source>
        <dbReference type="PROSITE" id="PS51669"/>
    </source>
</evidence>
<dbReference type="InterPro" id="IPR006963">
    <property type="entry name" value="Mopterin_OxRdtase_4Fe-4S_dom"/>
</dbReference>
<evidence type="ECO:0000256" key="1">
    <source>
        <dbReference type="ARBA" id="ARBA00001942"/>
    </source>
</evidence>
<dbReference type="Pfam" id="PF04879">
    <property type="entry name" value="Molybdop_Fe4S4"/>
    <property type="match status" value="1"/>
</dbReference>
<comment type="similarity">
    <text evidence="3">Belongs to the prokaryotic molybdopterin-containing oxidoreductase family. NasA/NapA/NarB subfamily.</text>
</comment>
<reference evidence="12 13" key="1">
    <citation type="submission" date="2018-01" db="EMBL/GenBank/DDBJ databases">
        <title>Whole genome sequencing of Histamine producing bacteria.</title>
        <authorList>
            <person name="Butler K."/>
        </authorList>
    </citation>
    <scope>NUCLEOTIDE SEQUENCE [LARGE SCALE GENOMIC DNA]</scope>
    <source>
        <strain evidence="12 13">FS-7.2</strain>
    </source>
</reference>
<dbReference type="Gene3D" id="1.10.10.1100">
    <property type="entry name" value="BFD-like [2Fe-2S]-binding domain"/>
    <property type="match status" value="1"/>
</dbReference>
<dbReference type="GO" id="GO:0016491">
    <property type="term" value="F:oxidoreductase activity"/>
    <property type="evidence" value="ECO:0007669"/>
    <property type="project" value="UniProtKB-KW"/>
</dbReference>
<dbReference type="Gene3D" id="3.40.228.10">
    <property type="entry name" value="Dimethylsulfoxide Reductase, domain 2"/>
    <property type="match status" value="1"/>
</dbReference>
<dbReference type="InterPro" id="IPR006657">
    <property type="entry name" value="MoPterin_dinucl-bd_dom"/>
</dbReference>
<keyword evidence="7" id="KW-0560">Oxidoreductase</keyword>
<dbReference type="Pfam" id="PF01568">
    <property type="entry name" value="Molydop_binding"/>
    <property type="match status" value="1"/>
</dbReference>
<dbReference type="EMBL" id="PYNF01000001">
    <property type="protein sequence ID" value="PSV01596.1"/>
    <property type="molecule type" value="Genomic_DNA"/>
</dbReference>
<dbReference type="InterPro" id="IPR041957">
    <property type="entry name" value="CT_Nitrate-R-NapA-like"/>
</dbReference>
<evidence type="ECO:0000313" key="12">
    <source>
        <dbReference type="EMBL" id="PSV01596.1"/>
    </source>
</evidence>
<dbReference type="InterPro" id="IPR009010">
    <property type="entry name" value="Asp_de-COase-like_dom_sf"/>
</dbReference>
<dbReference type="RefSeq" id="WP_065173807.1">
    <property type="nucleotide sequence ID" value="NZ_LZFC01000045.1"/>
</dbReference>
<dbReference type="GO" id="GO:0042128">
    <property type="term" value="P:nitrate assimilation"/>
    <property type="evidence" value="ECO:0007669"/>
    <property type="project" value="UniProtKB-KW"/>
</dbReference>
<proteinExistence type="inferred from homology"/>